<dbReference type="RefSeq" id="WP_028378544.1">
    <property type="nucleotide sequence ID" value="NZ_CAAAIQ010000008.1"/>
</dbReference>
<protein>
    <submittedName>
        <fullName evidence="1">Uncharacterized protein</fullName>
    </submittedName>
</protein>
<dbReference type="OrthoDB" id="5644942at2"/>
<proteinExistence type="predicted"/>
<dbReference type="PATRIC" id="fig|66969.6.peg.1270"/>
<organism evidence="1 2">
    <name type="scientific">Legionella waltersii</name>
    <dbReference type="NCBI Taxonomy" id="66969"/>
    <lineage>
        <taxon>Bacteria</taxon>
        <taxon>Pseudomonadati</taxon>
        <taxon>Pseudomonadota</taxon>
        <taxon>Gammaproteobacteria</taxon>
        <taxon>Legionellales</taxon>
        <taxon>Legionellaceae</taxon>
        <taxon>Legionella</taxon>
    </lineage>
</organism>
<name>A0A0W1AGH1_9GAMM</name>
<dbReference type="AlphaFoldDB" id="A0A0W1AGH1"/>
<dbReference type="EMBL" id="LNZB01000031">
    <property type="protein sequence ID" value="KTD80461.1"/>
    <property type="molecule type" value="Genomic_DNA"/>
</dbReference>
<reference evidence="1 2" key="1">
    <citation type="submission" date="2015-11" db="EMBL/GenBank/DDBJ databases">
        <title>Genomic analysis of 38 Legionella species identifies large and diverse effector repertoires.</title>
        <authorList>
            <person name="Burstein D."/>
            <person name="Amaro F."/>
            <person name="Zusman T."/>
            <person name="Lifshitz Z."/>
            <person name="Cohen O."/>
            <person name="Gilbert J.A."/>
            <person name="Pupko T."/>
            <person name="Shuman H.A."/>
            <person name="Segal G."/>
        </authorList>
    </citation>
    <scope>NUCLEOTIDE SEQUENCE [LARGE SCALE GENOMIC DNA]</scope>
    <source>
        <strain evidence="1 2">ATCC 51914</strain>
    </source>
</reference>
<dbReference type="Proteomes" id="UP000054729">
    <property type="component" value="Unassembled WGS sequence"/>
</dbReference>
<gene>
    <name evidence="1" type="ORF">Lwal_1158</name>
</gene>
<accession>A0A0W1AGH1</accession>
<sequence>MDDELENFKKKYIEGLNARLKHDLSDEEIWIVREFLKIHSINFNEEEIIKEHQGSKTDISFKDCSFQLKKILYPEDYKIKDEDQKFKNRITNAKTRDELINANPGFEGEYLEPEYLSEKIIQNSFELANRKRRDKPQYPLEIREKLDLLFHIEVDLANAKQRPQGIIYDKKISERLKDTGWRSISYLYGPLSLILYVSEYAPNILKRASSQQT</sequence>
<keyword evidence="2" id="KW-1185">Reference proteome</keyword>
<evidence type="ECO:0000313" key="1">
    <source>
        <dbReference type="EMBL" id="KTD80461.1"/>
    </source>
</evidence>
<comment type="caution">
    <text evidence="1">The sequence shown here is derived from an EMBL/GenBank/DDBJ whole genome shotgun (WGS) entry which is preliminary data.</text>
</comment>
<dbReference type="Gene3D" id="3.40.1540.10">
    <property type="entry name" value="Protein of unknown function DUF1780, putative endonuclease"/>
    <property type="match status" value="1"/>
</dbReference>
<evidence type="ECO:0000313" key="2">
    <source>
        <dbReference type="Proteomes" id="UP000054729"/>
    </source>
</evidence>
<dbReference type="InterPro" id="IPR037074">
    <property type="entry name" value="DUF1780_sf"/>
</dbReference>